<sequence>MWRRLFLVLALAAGTLVFSSVPAYACKCALVPVKERVQHSTIVFTGVATGFKAAKSPARQHTFSFRVDHAYKGKPKVTVKVATNTESAACGVKFARGARYLVFAAKSDGRLVTGSCSGNTGVAKGTGPLKAADLPAGVDPATIKQLGKAKPVR</sequence>
<comment type="caution">
    <text evidence="2">The sequence shown here is derived from an EMBL/GenBank/DDBJ whole genome shotgun (WGS) entry which is preliminary data.</text>
</comment>
<protein>
    <recommendedName>
        <fullName evidence="4">Tissue inhibitor of metalloproteinase</fullName>
    </recommendedName>
</protein>
<dbReference type="Gene3D" id="2.40.50.120">
    <property type="match status" value="1"/>
</dbReference>
<proteinExistence type="predicted"/>
<keyword evidence="1" id="KW-0732">Signal</keyword>
<organism evidence="2 3">
    <name type="scientific">Herbidospora galbida</name>
    <dbReference type="NCBI Taxonomy" id="2575442"/>
    <lineage>
        <taxon>Bacteria</taxon>
        <taxon>Bacillati</taxon>
        <taxon>Actinomycetota</taxon>
        <taxon>Actinomycetes</taxon>
        <taxon>Streptosporangiales</taxon>
        <taxon>Streptosporangiaceae</taxon>
        <taxon>Herbidospora</taxon>
    </lineage>
</organism>
<dbReference type="AlphaFoldDB" id="A0A4U3MLU4"/>
<dbReference type="SUPFAM" id="SSF50242">
    <property type="entry name" value="TIMP-like"/>
    <property type="match status" value="1"/>
</dbReference>
<dbReference type="OrthoDB" id="5195572at2"/>
<dbReference type="InterPro" id="IPR008993">
    <property type="entry name" value="TIMP-like_OB-fold"/>
</dbReference>
<reference evidence="2 3" key="1">
    <citation type="submission" date="2019-04" db="EMBL/GenBank/DDBJ databases">
        <title>Herbidospora sp. NEAU-GS14.nov., a novel actinomycete isolated from soil.</title>
        <authorList>
            <person name="Han L."/>
        </authorList>
    </citation>
    <scope>NUCLEOTIDE SEQUENCE [LARGE SCALE GENOMIC DNA]</scope>
    <source>
        <strain evidence="2 3">NEAU-GS14</strain>
    </source>
</reference>
<dbReference type="EMBL" id="SZQA01000003">
    <property type="protein sequence ID" value="TKK90451.1"/>
    <property type="molecule type" value="Genomic_DNA"/>
</dbReference>
<dbReference type="Proteomes" id="UP000308705">
    <property type="component" value="Unassembled WGS sequence"/>
</dbReference>
<name>A0A4U3MLU4_9ACTN</name>
<evidence type="ECO:0008006" key="4">
    <source>
        <dbReference type="Google" id="ProtNLM"/>
    </source>
</evidence>
<keyword evidence="3" id="KW-1185">Reference proteome</keyword>
<evidence type="ECO:0000313" key="3">
    <source>
        <dbReference type="Proteomes" id="UP000308705"/>
    </source>
</evidence>
<evidence type="ECO:0000313" key="2">
    <source>
        <dbReference type="EMBL" id="TKK90451.1"/>
    </source>
</evidence>
<feature type="chain" id="PRO_5020583707" description="Tissue inhibitor of metalloproteinase" evidence="1">
    <location>
        <begin position="26"/>
        <end position="153"/>
    </location>
</feature>
<feature type="signal peptide" evidence="1">
    <location>
        <begin position="1"/>
        <end position="25"/>
    </location>
</feature>
<gene>
    <name evidence="2" type="ORF">FDA94_05490</name>
</gene>
<accession>A0A4U3MLU4</accession>
<dbReference type="RefSeq" id="WP_137245922.1">
    <property type="nucleotide sequence ID" value="NZ_SZQA01000003.1"/>
</dbReference>
<evidence type="ECO:0000256" key="1">
    <source>
        <dbReference type="SAM" id="SignalP"/>
    </source>
</evidence>